<reference evidence="8" key="1">
    <citation type="submission" date="2020-05" db="EMBL/GenBank/DDBJ databases">
        <authorList>
            <person name="Chiriac C."/>
            <person name="Salcher M."/>
            <person name="Ghai R."/>
            <person name="Kavagutti S V."/>
        </authorList>
    </citation>
    <scope>NUCLEOTIDE SEQUENCE</scope>
</reference>
<dbReference type="InterPro" id="IPR004869">
    <property type="entry name" value="MMPL_dom"/>
</dbReference>
<accession>A0A6J6XPZ6</accession>
<keyword evidence="5 6" id="KW-0472">Membrane</keyword>
<evidence type="ECO:0000256" key="1">
    <source>
        <dbReference type="ARBA" id="ARBA00004651"/>
    </source>
</evidence>
<evidence type="ECO:0000256" key="6">
    <source>
        <dbReference type="SAM" id="Phobius"/>
    </source>
</evidence>
<name>A0A6J6XPZ6_9ZZZZ</name>
<feature type="transmembrane region" description="Helical" evidence="6">
    <location>
        <begin position="572"/>
        <end position="594"/>
    </location>
</feature>
<feature type="transmembrane region" description="Helical" evidence="6">
    <location>
        <begin position="238"/>
        <end position="257"/>
    </location>
</feature>
<feature type="transmembrane region" description="Helical" evidence="6">
    <location>
        <begin position="213"/>
        <end position="232"/>
    </location>
</feature>
<dbReference type="AlphaFoldDB" id="A0A6J6XPZ6"/>
<comment type="subcellular location">
    <subcellularLocation>
        <location evidence="1">Cell membrane</location>
        <topology evidence="1">Multi-pass membrane protein</topology>
    </subcellularLocation>
</comment>
<evidence type="ECO:0000259" key="7">
    <source>
        <dbReference type="PROSITE" id="PS50156"/>
    </source>
</evidence>
<feature type="transmembrane region" description="Helical" evidence="6">
    <location>
        <begin position="28"/>
        <end position="48"/>
    </location>
</feature>
<gene>
    <name evidence="8" type="ORF">UFOPK3001_00806</name>
</gene>
<feature type="transmembrane region" description="Helical" evidence="6">
    <location>
        <begin position="639"/>
        <end position="660"/>
    </location>
</feature>
<feature type="transmembrane region" description="Helical" evidence="6">
    <location>
        <begin position="310"/>
        <end position="333"/>
    </location>
</feature>
<keyword evidence="2" id="KW-1003">Cell membrane</keyword>
<feature type="transmembrane region" description="Helical" evidence="6">
    <location>
        <begin position="345"/>
        <end position="363"/>
    </location>
</feature>
<keyword evidence="3 6" id="KW-0812">Transmembrane</keyword>
<dbReference type="InterPro" id="IPR050545">
    <property type="entry name" value="Mycobact_MmpL"/>
</dbReference>
<dbReference type="GO" id="GO:0005886">
    <property type="term" value="C:plasma membrane"/>
    <property type="evidence" value="ECO:0007669"/>
    <property type="project" value="UniProtKB-SubCell"/>
</dbReference>
<dbReference type="InterPro" id="IPR000731">
    <property type="entry name" value="SSD"/>
</dbReference>
<dbReference type="PROSITE" id="PS50156">
    <property type="entry name" value="SSD"/>
    <property type="match status" value="1"/>
</dbReference>
<evidence type="ECO:0000256" key="5">
    <source>
        <dbReference type="ARBA" id="ARBA00023136"/>
    </source>
</evidence>
<protein>
    <submittedName>
        <fullName evidence="8">Unannotated protein</fullName>
    </submittedName>
</protein>
<proteinExistence type="predicted"/>
<feature type="transmembrane region" description="Helical" evidence="6">
    <location>
        <begin position="681"/>
        <end position="704"/>
    </location>
</feature>
<evidence type="ECO:0000256" key="2">
    <source>
        <dbReference type="ARBA" id="ARBA00022475"/>
    </source>
</evidence>
<dbReference type="Gene3D" id="1.20.1640.10">
    <property type="entry name" value="Multidrug efflux transporter AcrB transmembrane domain"/>
    <property type="match status" value="2"/>
</dbReference>
<feature type="domain" description="SSD" evidence="7">
    <location>
        <begin position="212"/>
        <end position="335"/>
    </location>
</feature>
<feature type="transmembrane region" description="Helical" evidence="6">
    <location>
        <begin position="186"/>
        <end position="206"/>
    </location>
</feature>
<feature type="transmembrane region" description="Helical" evidence="6">
    <location>
        <begin position="710"/>
        <end position="732"/>
    </location>
</feature>
<sequence>MREETQSRPYAFWMLARVAQFCYRRRRLVVLAWIGIIVSVSAVGWGAVGPDFRTDFNLPASETRQVFDFLRDRSPNDGGFTGQIVFTAPQGIADERVRASAETLFEQIAVLPGVSVTSPYSEAGAYQVSESGLVAFAQIRVSNRTQKGFEEIGRTIMDITVPQVDGLTVEYGGNIFYKFKMPASEALGILAAIIILVLAFGSVIAMGLPVGTALVGLMTSAGVIALTSRIFSMPDFSIAMAAMIGLGVGIDYALFIVTRYREGLAHGYDPETAVVDSVDTSGRAVMFAGATVVISLLGLFLVGLPFVRGVAISSILSVLFMVLASLTLLPALLGFTQRKLDVTTWRGAIGLLLPVITGIPAILFKSAPIFLVGLALAVVVIVAGFFVPALRQQVPIHHSHRREDTFWYRWSRFIQRRPWRALLGGLVPLLVLALPLFSIRLGFADDGNYPRKETVRRAYDLLSDGFGPGFNGPLIVLVQSRDGATLDAAQTEAVARTLNGTTDVAYASAPTPIGDDAAVITLFPKGAPQDRSTTQLVHRLRSDVAPTMDALVRVGGFPAAGVDFADYLGARLVWIIGGVLVVSFLLLMCVFRSLLVPLKAVVMNLLSIGAAYGIIVAIFQWGWGAGLLGLDKAGPIESWIPMFLFAIVFGLSMDYEVFLLSRMKEEFDRTGDNATAVADGLAVTARVITAAALIMVCVFASFVIGDDRQLKLFGLGMAVAVLVDATVVRMVLVPATMELLGARNWWLPRWLQWLPKIHVEGTHHDLAAEASALLSEHEATEAEPVAEPVA</sequence>
<evidence type="ECO:0000313" key="8">
    <source>
        <dbReference type="EMBL" id="CAB4798569.1"/>
    </source>
</evidence>
<feature type="transmembrane region" description="Helical" evidence="6">
    <location>
        <begin position="284"/>
        <end position="304"/>
    </location>
</feature>
<evidence type="ECO:0000256" key="3">
    <source>
        <dbReference type="ARBA" id="ARBA00022692"/>
    </source>
</evidence>
<feature type="transmembrane region" description="Helical" evidence="6">
    <location>
        <begin position="601"/>
        <end position="619"/>
    </location>
</feature>
<feature type="transmembrane region" description="Helical" evidence="6">
    <location>
        <begin position="421"/>
        <end position="443"/>
    </location>
</feature>
<dbReference type="Pfam" id="PF03176">
    <property type="entry name" value="MMPL"/>
    <property type="match status" value="2"/>
</dbReference>
<dbReference type="PANTHER" id="PTHR33406">
    <property type="entry name" value="MEMBRANE PROTEIN MJ1562-RELATED"/>
    <property type="match status" value="1"/>
</dbReference>
<evidence type="ECO:0000256" key="4">
    <source>
        <dbReference type="ARBA" id="ARBA00022989"/>
    </source>
</evidence>
<dbReference type="EMBL" id="CAFAAJ010000039">
    <property type="protein sequence ID" value="CAB4798569.1"/>
    <property type="molecule type" value="Genomic_DNA"/>
</dbReference>
<dbReference type="SUPFAM" id="SSF82866">
    <property type="entry name" value="Multidrug efflux transporter AcrB transmembrane domain"/>
    <property type="match status" value="2"/>
</dbReference>
<feature type="transmembrane region" description="Helical" evidence="6">
    <location>
        <begin position="369"/>
        <end position="390"/>
    </location>
</feature>
<dbReference type="PANTHER" id="PTHR33406:SF13">
    <property type="entry name" value="MEMBRANE PROTEIN YDFJ"/>
    <property type="match status" value="1"/>
</dbReference>
<organism evidence="8">
    <name type="scientific">freshwater metagenome</name>
    <dbReference type="NCBI Taxonomy" id="449393"/>
    <lineage>
        <taxon>unclassified sequences</taxon>
        <taxon>metagenomes</taxon>
        <taxon>ecological metagenomes</taxon>
    </lineage>
</organism>
<keyword evidence="4 6" id="KW-1133">Transmembrane helix</keyword>